<gene>
    <name evidence="2" type="ORF">DKZ56_08725</name>
</gene>
<dbReference type="PANTHER" id="PTHR35333:SF3">
    <property type="entry name" value="BETA-LACTAMASE-TYPE TRANSPEPTIDASE FOLD CONTAINING PROTEIN"/>
    <property type="match status" value="1"/>
</dbReference>
<name>A0A4P6USA3_9BACL</name>
<dbReference type="EMBL" id="CP036528">
    <property type="protein sequence ID" value="QBK25934.1"/>
    <property type="molecule type" value="Genomic_DNA"/>
</dbReference>
<organism evidence="2 3">
    <name type="scientific">Ureibacillus thermophilus</name>
    <dbReference type="NCBI Taxonomy" id="367743"/>
    <lineage>
        <taxon>Bacteria</taxon>
        <taxon>Bacillati</taxon>
        <taxon>Bacillota</taxon>
        <taxon>Bacilli</taxon>
        <taxon>Bacillales</taxon>
        <taxon>Caryophanaceae</taxon>
        <taxon>Ureibacillus</taxon>
    </lineage>
</organism>
<accession>A0A4P6USA3</accession>
<dbReference type="InterPro" id="IPR012338">
    <property type="entry name" value="Beta-lactam/transpept-like"/>
</dbReference>
<evidence type="ECO:0000313" key="3">
    <source>
        <dbReference type="Proteomes" id="UP000291151"/>
    </source>
</evidence>
<dbReference type="Pfam" id="PF13354">
    <property type="entry name" value="Beta-lactamase2"/>
    <property type="match status" value="1"/>
</dbReference>
<proteinExistence type="predicted"/>
<dbReference type="PANTHER" id="PTHR35333">
    <property type="entry name" value="BETA-LACTAMASE"/>
    <property type="match status" value="1"/>
</dbReference>
<dbReference type="GO" id="GO:0046677">
    <property type="term" value="P:response to antibiotic"/>
    <property type="evidence" value="ECO:0007669"/>
    <property type="project" value="InterPro"/>
</dbReference>
<evidence type="ECO:0000313" key="2">
    <source>
        <dbReference type="EMBL" id="QBK25934.1"/>
    </source>
</evidence>
<protein>
    <submittedName>
        <fullName evidence="2">Serine hydrolase</fullName>
    </submittedName>
</protein>
<dbReference type="KEGG" id="uth:DKZ56_08725"/>
<dbReference type="AlphaFoldDB" id="A0A4P6USA3"/>
<keyword evidence="3" id="KW-1185">Reference proteome</keyword>
<reference evidence="2 3" key="1">
    <citation type="submission" date="2019-02" db="EMBL/GenBank/DDBJ databases">
        <title>Ureibacillus thermophilus.</title>
        <authorList>
            <person name="Sunny J.S."/>
            <person name="Natarajan A."/>
            <person name="Saleena L.M."/>
        </authorList>
    </citation>
    <scope>NUCLEOTIDE SEQUENCE [LARGE SCALE GENOMIC DNA]</scope>
    <source>
        <strain evidence="2 3">LM102</strain>
    </source>
</reference>
<dbReference type="SUPFAM" id="SSF56601">
    <property type="entry name" value="beta-lactamase/transpeptidase-like"/>
    <property type="match status" value="1"/>
</dbReference>
<dbReference type="Proteomes" id="UP000291151">
    <property type="component" value="Chromosome"/>
</dbReference>
<sequence>MEQIRTLLKQVDCKTHLFVKDLKTNEYLIAEKMDEVFSSASIIKVPILCAVLHYVQEHQLSLNHSVDISPENKVDFSVITEQDLTTSTIYELLYWMTVVSDNSATNVLIDLLGFDYLNTYFHNIGLKNTKLQRKMMDFDRLNQGYDNVTTARDMADLFTMISQQTLLPEKLNRLAIDILCKQTDYERLKRYIKDARIAHKTGSLDTVCHDVGIVYHRNGNYIIGVFLTEVRDFEMGKRWIGRISKMVYDYYESDKGGETL</sequence>
<dbReference type="Gene3D" id="3.40.710.10">
    <property type="entry name" value="DD-peptidase/beta-lactamase superfamily"/>
    <property type="match status" value="1"/>
</dbReference>
<dbReference type="GO" id="GO:0030655">
    <property type="term" value="P:beta-lactam antibiotic catabolic process"/>
    <property type="evidence" value="ECO:0007669"/>
    <property type="project" value="InterPro"/>
</dbReference>
<dbReference type="GO" id="GO:0008800">
    <property type="term" value="F:beta-lactamase activity"/>
    <property type="evidence" value="ECO:0007669"/>
    <property type="project" value="InterPro"/>
</dbReference>
<keyword evidence="2" id="KW-0378">Hydrolase</keyword>
<dbReference type="RefSeq" id="WP_208649629.1">
    <property type="nucleotide sequence ID" value="NZ_CP036528.1"/>
</dbReference>
<dbReference type="InterPro" id="IPR045155">
    <property type="entry name" value="Beta-lactam_cat"/>
</dbReference>
<dbReference type="InterPro" id="IPR000871">
    <property type="entry name" value="Beta-lactam_class-A"/>
</dbReference>
<feature type="domain" description="Beta-lactamase class A catalytic" evidence="1">
    <location>
        <begin position="17"/>
        <end position="226"/>
    </location>
</feature>
<evidence type="ECO:0000259" key="1">
    <source>
        <dbReference type="Pfam" id="PF13354"/>
    </source>
</evidence>